<evidence type="ECO:0000259" key="4">
    <source>
        <dbReference type="Pfam" id="PF20416"/>
    </source>
</evidence>
<proteinExistence type="predicted"/>
<dbReference type="InterPro" id="IPR016024">
    <property type="entry name" value="ARM-type_fold"/>
</dbReference>
<protein>
    <recommendedName>
        <fullName evidence="8">Small subunit processome component 20 homolog</fullName>
    </recommendedName>
</protein>
<sequence>MKNKSTRHKEENVFKFLPFSERISNLEINVFHRIGHAYETQTDETVCYFYQAIEKWNVLNLTESYANFKKEVKPFENVTLTQLVFNKDRIAEILLKHIAYGDALSLQPLLEILVAFIQDLQADFYQYYPGFLNVLIDLLNTKDVEQLEWIFTSLAYAFKLLWRVLIKDIDSVFNLLLPLLSDTKPEYINNFAAESFAFVARKVKDQKTFLLMVLKTVKDTKSGISGSGRLLFEIVYGVNNQFHSCAETWLLLYFELLQDHKIGTLLFGIIEEIIRHIVNNIHVQKSEILWKIITQYLQNTLKFWSETRKERYLNQILQCIGQLIEYRAGRFLLHPNSVITQLINLYSIGDLTEDILLSATKIVVLLLLSKNIQLQQEQANSLIRKVLNLKIENIFLFFIENTFKYSLFEALILPSYLKYCIDTKLDDRSLKILAKLIQVKSPLTGNGIDLCNWQKYSLDFNSAANDNFIESTLLKHLTLDRSNIYENVKNYIYSLICLPHIKYVTEIENRLTKNIMTLCEDIGEGQHVRSCLFLLLNTLECIIHTAECLKLVQIQDNLLKVILPLCNNIEFIAALKIIDLFFTKTKEETAKMENLMILHKCLENNFSSPYHEIRLYTTHIYSLFEDVLKQDNTVEEWRLFSICYQIECITPHVHSYREQLIHLDKLHFDRPQMTLCKDTEFKKVPLRYLCGTLYMNFKLLWDPVIKIIASHSHGLEMNTFWEVFVQELETVVINITTQNKMKETSDFPCELLNELISNAFKISVKPDFSNYRLLLWKAMALFPEIAESKTRDVSVLFLNFIGNEYLKSSTENALTWNVKQNDPEEVTISEDNLDETTIFESSTSTTKAKGKYNIRTLIQHLEVFAKIRSAKSMYREEELYKLYIDLLSHKSSLVQKIALDCIMTYKFKYLTPYKEHLYNLIDDKNFKNEIVAFNIDQESTMIQEEHRNELIPVVMKIVFSKMVSKTGLRTGGKSAGQFRRNIIFRFLAGCRENEMMNFIRMAFKYYNNYLSDNPLVMVHTLSSSINLEKFIPPKRLQSSLNMIHVILEQFGALMGNETVNYLLKIILTIGVFIKTGFEQQNNLHIGYNSLFRNLRTSCIKLIDRIFNLFENYMWTTNEIDAVYDVVIWPYIKKLPIEGVHSPTALLKLLITWGTFPRYFNLLVKHHDQDPELYPLSTIMLLLLNEKSHISVYNIILEMIEKLLTLEPSSEDTQMKIVITNELPICKNVLEELNGKGNFNYGSCILLPHANSVLQRFKGKFENKSKSVNQRELLVLSRISELVWDQDCSDSLLQLLLPIVRKKCLQNSGEEIILQLTTTLNNLLMNVEHPENHIKQISPLFGDVTYPSSRKLLCQLLSTIAAKVPDQYTLINEVVRNINAWDLKWIDQPDFQVRSDAFKRVQKMILDNSINMELGILLIYCCFYIIMNEKDLALKENATHCLKTICPYLVQKYTKTVNRSYLLDATLFNLIRQNLKSKNSDVRNESILLLGSLSRECPDAHVVLRDLHKLTNSQDLEVDFFENLTHLQIHRHGRALLKFSNIYREELNLPNIRTLTQFLLPLTTHYLCNDKYMNKHSLIDSANEAIGTVCRLLPWHQYEGLLKYYLLKLRQKANYQRQLVKLIVILLDSFHFDLHKGQSLEMSQADTSNINMESVNEAKHAEDASVENEDNKSTEEGDGDEIEEILNDLPQTDEILDDEDEESNSVENVNQTKKAYEKTTVLCKSAATRVIQTIKVVLLPQLHKALAEMTHHEGSHKINRKKVSAEKEEEDLAKVPISLALVKLLQKLPKEILDSNLPGIFMKLCTFLKSHLESVRRVTRETLQKIMIALGPSYLSLLLDEMIPLLSRGFQVHVLVYTVHSVLVSLKQMFRPKDVDAVLNTVIKLCNADLFGILAEEKEVEKIISKVSEAKSTKSFDTYHILGQYITEKCMMDLILPLQNVLSTSRSFKIVNKAQECLRHVALGLIDNDFISTSSLLKFSFGVTNESIPELVVANKPVLTESERRKLEIEKPDCFIIPAEPVYRSGHRISKVKSSNNTNAHILIEFGLRLCLLLLKREKIKEEEFRQYLDPFVAVFKNCLMSKNIMLNTISLQCFGWIFKYELPSLKDNITDIAKLMFEILHKYGAAGLSKGDNFDLVVAAFKAMAVLVRDVKYFVVDTAQLKILLLYVEQDLYDNDRQATAFGLLKAIISRKLLTSELFNIMDKVAELSITSELPHVRLHSRTVSHLFLMDYPLGKRLDKHITFYLAQLKFETQTGRESAIEMIQTLINSFPTKVLKEYSGTFLVTLGARLINDPEPNCRKIVAQCINSMLSRMTQSDRDPLFNIIKVWLDEENIIHRRLAAQLCGILVNVEKSSFETRLDNIMPLLKSQFHLTNNDSKPGKLIRLSKEDEHNSEESEKNRDHHLFQVLQLLLKISAQCPIFLKQTDDIEEISKSVQQLLAYPHEWVRLAAAQFIGFVLSALDIKKLEELLLTNKTCNGYLYSDPFNDIKSLSLDLCSQLQPNSTKNDLAEQVVKNLVFIARAIQNVPININRKINLFWLTKRMRKIINFEIVENPTSIVLRTEVFKWIAGVATAVDLNNLEPILTHLLAPLVREMVTTEESESSIRHLSKEVGNLIKKKIGIEIYTETISKLEQQLSVKRAERKRTRNQLAVTDPEIFAKKKIKHHEKKKEARKRKINERKGSVKKFKRKKEIELDNSEII</sequence>
<dbReference type="GO" id="GO:0030686">
    <property type="term" value="C:90S preribosome"/>
    <property type="evidence" value="ECO:0007669"/>
    <property type="project" value="TreeGrafter"/>
</dbReference>
<dbReference type="InterPro" id="IPR011430">
    <property type="entry name" value="UTP20_N"/>
</dbReference>
<name>A0AAW1K2Q6_POPJA</name>
<feature type="coiled-coil region" evidence="1">
    <location>
        <begin position="2623"/>
        <end position="2650"/>
    </location>
</feature>
<dbReference type="Pfam" id="PF07539">
    <property type="entry name" value="UTP20_N"/>
    <property type="match status" value="1"/>
</dbReference>
<evidence type="ECO:0000259" key="3">
    <source>
        <dbReference type="Pfam" id="PF07539"/>
    </source>
</evidence>
<dbReference type="InterPro" id="IPR046523">
    <property type="entry name" value="UTP20_dom"/>
</dbReference>
<organism evidence="6 7">
    <name type="scientific">Popillia japonica</name>
    <name type="common">Japanese beetle</name>
    <dbReference type="NCBI Taxonomy" id="7064"/>
    <lineage>
        <taxon>Eukaryota</taxon>
        <taxon>Metazoa</taxon>
        <taxon>Ecdysozoa</taxon>
        <taxon>Arthropoda</taxon>
        <taxon>Hexapoda</taxon>
        <taxon>Insecta</taxon>
        <taxon>Pterygota</taxon>
        <taxon>Neoptera</taxon>
        <taxon>Endopterygota</taxon>
        <taxon>Coleoptera</taxon>
        <taxon>Polyphaga</taxon>
        <taxon>Scarabaeiformia</taxon>
        <taxon>Scarabaeidae</taxon>
        <taxon>Rutelinae</taxon>
        <taxon>Popillia</taxon>
    </lineage>
</organism>
<feature type="domain" description="U3 small nucleolar RNA-associated protein 20 N-terminal" evidence="3">
    <location>
        <begin position="856"/>
        <end position="1478"/>
    </location>
</feature>
<evidence type="ECO:0000259" key="5">
    <source>
        <dbReference type="Pfam" id="PF23099"/>
    </source>
</evidence>
<keyword evidence="1" id="KW-0175">Coiled coil</keyword>
<dbReference type="Gene3D" id="1.25.10.10">
    <property type="entry name" value="Leucine-rich Repeat Variant"/>
    <property type="match status" value="2"/>
</dbReference>
<dbReference type="PANTHER" id="PTHR17695:SF11">
    <property type="entry name" value="SMALL SUBUNIT PROCESSOME COMPONENT 20 HOMOLOG"/>
    <property type="match status" value="1"/>
</dbReference>
<reference evidence="6 7" key="1">
    <citation type="journal article" date="2024" name="BMC Genomics">
        <title>De novo assembly and annotation of Popillia japonica's genome with initial clues to its potential as an invasive pest.</title>
        <authorList>
            <person name="Cucini C."/>
            <person name="Boschi S."/>
            <person name="Funari R."/>
            <person name="Cardaioli E."/>
            <person name="Iannotti N."/>
            <person name="Marturano G."/>
            <person name="Paoli F."/>
            <person name="Bruttini M."/>
            <person name="Carapelli A."/>
            <person name="Frati F."/>
            <person name="Nardi F."/>
        </authorList>
    </citation>
    <scope>NUCLEOTIDE SEQUENCE [LARGE SCALE GENOMIC DNA]</scope>
    <source>
        <strain evidence="6">DMR45628</strain>
    </source>
</reference>
<dbReference type="GO" id="GO:0032040">
    <property type="term" value="C:small-subunit processome"/>
    <property type="evidence" value="ECO:0007669"/>
    <property type="project" value="TreeGrafter"/>
</dbReference>
<evidence type="ECO:0000313" key="7">
    <source>
        <dbReference type="Proteomes" id="UP001458880"/>
    </source>
</evidence>
<keyword evidence="7" id="KW-1185">Reference proteome</keyword>
<gene>
    <name evidence="6" type="ORF">QE152_g24989</name>
</gene>
<feature type="compositionally biased region" description="Basic and acidic residues" evidence="2">
    <location>
        <begin position="1656"/>
        <end position="1674"/>
    </location>
</feature>
<dbReference type="InterPro" id="IPR057525">
    <property type="entry name" value="UTP20_C"/>
</dbReference>
<evidence type="ECO:0000256" key="2">
    <source>
        <dbReference type="SAM" id="MobiDB-lite"/>
    </source>
</evidence>
<evidence type="ECO:0000256" key="1">
    <source>
        <dbReference type="SAM" id="Coils"/>
    </source>
</evidence>
<dbReference type="PANTHER" id="PTHR17695">
    <property type="entry name" value="SMALL SUBUNIT PROCESSOME COMPONENT 20 HOMOLOG"/>
    <property type="match status" value="1"/>
</dbReference>
<feature type="region of interest" description="Disordered" evidence="2">
    <location>
        <begin position="1656"/>
        <end position="1681"/>
    </location>
</feature>
<dbReference type="Proteomes" id="UP001458880">
    <property type="component" value="Unassembled WGS sequence"/>
</dbReference>
<dbReference type="InterPro" id="IPR052575">
    <property type="entry name" value="SSU_processome_comp_20"/>
</dbReference>
<feature type="region of interest" description="Disordered" evidence="2">
    <location>
        <begin position="2663"/>
        <end position="2685"/>
    </location>
</feature>
<comment type="caution">
    <text evidence="6">The sequence shown here is derived from an EMBL/GenBank/DDBJ whole genome shotgun (WGS) entry which is preliminary data.</text>
</comment>
<feature type="domain" description="U3 small nucleolar RNA-associated protein 20 C-terminal" evidence="5">
    <location>
        <begin position="2338"/>
        <end position="2679"/>
    </location>
</feature>
<evidence type="ECO:0000313" key="6">
    <source>
        <dbReference type="EMBL" id="KAK9712254.1"/>
    </source>
</evidence>
<dbReference type="InterPro" id="IPR011989">
    <property type="entry name" value="ARM-like"/>
</dbReference>
<dbReference type="Pfam" id="PF23099">
    <property type="entry name" value="UTP20_C"/>
    <property type="match status" value="1"/>
</dbReference>
<evidence type="ECO:0008006" key="8">
    <source>
        <dbReference type="Google" id="ProtNLM"/>
    </source>
</evidence>
<feature type="domain" description="U3 small nucleolar RNA-associated protein 20" evidence="4">
    <location>
        <begin position="1765"/>
        <end position="1981"/>
    </location>
</feature>
<dbReference type="Pfam" id="PF20416">
    <property type="entry name" value="UTP20"/>
    <property type="match status" value="1"/>
</dbReference>
<dbReference type="SUPFAM" id="SSF48371">
    <property type="entry name" value="ARM repeat"/>
    <property type="match status" value="2"/>
</dbReference>
<accession>A0AAW1K2Q6</accession>
<dbReference type="EMBL" id="JASPKY010000266">
    <property type="protein sequence ID" value="KAK9712254.1"/>
    <property type="molecule type" value="Genomic_DNA"/>
</dbReference>